<evidence type="ECO:0000313" key="13">
    <source>
        <dbReference type="WBParaSite" id="NBR_0001045701-mRNA-1"/>
    </source>
</evidence>
<evidence type="ECO:0000256" key="5">
    <source>
        <dbReference type="ARBA" id="ARBA00022917"/>
    </source>
</evidence>
<keyword evidence="5" id="KW-0648">Protein biosynthesis</keyword>
<evidence type="ECO:0000256" key="4">
    <source>
        <dbReference type="ARBA" id="ARBA00022540"/>
    </source>
</evidence>
<dbReference type="InterPro" id="IPR000649">
    <property type="entry name" value="IF-2B-related"/>
</dbReference>
<evidence type="ECO:0000313" key="11">
    <source>
        <dbReference type="EMBL" id="VDL74047.1"/>
    </source>
</evidence>
<comment type="similarity">
    <text evidence="2 9">Belongs to the eIF-2B alpha/beta/delta subunits family.</text>
</comment>
<evidence type="ECO:0000256" key="2">
    <source>
        <dbReference type="ARBA" id="ARBA00007251"/>
    </source>
</evidence>
<name>A0A158QZP2_NIPBR</name>
<evidence type="ECO:0000256" key="1">
    <source>
        <dbReference type="ARBA" id="ARBA00004514"/>
    </source>
</evidence>
<dbReference type="OMA" id="HAYKAIS"/>
<dbReference type="WBParaSite" id="NBR_0001045701-mRNA-1">
    <property type="protein sequence ID" value="NBR_0001045701-mRNA-1"/>
    <property type="gene ID" value="NBR_0001045701"/>
</dbReference>
<evidence type="ECO:0000256" key="10">
    <source>
        <dbReference type="SAM" id="MobiDB-lite"/>
    </source>
</evidence>
<evidence type="ECO:0000313" key="12">
    <source>
        <dbReference type="Proteomes" id="UP000271162"/>
    </source>
</evidence>
<keyword evidence="12" id="KW-1185">Reference proteome</keyword>
<accession>A0A158QZP2</accession>
<keyword evidence="4" id="KW-0396">Initiation factor</keyword>
<dbReference type="AlphaFoldDB" id="A0A158QZP2"/>
<dbReference type="SUPFAM" id="SSF100950">
    <property type="entry name" value="NagB/RpiA/CoA transferase-like"/>
    <property type="match status" value="1"/>
</dbReference>
<dbReference type="Proteomes" id="UP000271162">
    <property type="component" value="Unassembled WGS sequence"/>
</dbReference>
<evidence type="ECO:0000256" key="9">
    <source>
        <dbReference type="RuleBase" id="RU003814"/>
    </source>
</evidence>
<dbReference type="InterPro" id="IPR042529">
    <property type="entry name" value="IF_2B-like_C"/>
</dbReference>
<feature type="region of interest" description="Disordered" evidence="10">
    <location>
        <begin position="28"/>
        <end position="139"/>
    </location>
</feature>
<feature type="compositionally biased region" description="Polar residues" evidence="10">
    <location>
        <begin position="34"/>
        <end position="44"/>
    </location>
</feature>
<evidence type="ECO:0000256" key="3">
    <source>
        <dbReference type="ARBA" id="ARBA00022490"/>
    </source>
</evidence>
<sequence>MECVLLSIAKLTEGIQKMGDVLGAVKRDGKSAVGNHTSKVSPANSPDLKPVSAEDVKAQRANKKAEKKARSEAAAAKKAAAPAATAGTHSQGQEKPKQNSVNVKAPSDKAQVNANASQKQQASPGKSALRGNGKHPPAREVKFVSTGHCSESPDPPSTAHIHSAFLSLAVRCEQGMIDEVDSLCLNFIAAFKEYLADWTAQRQKENRDSSSVSHDLYLAIRPQIAHLTHDSRWPLPYALGNIVRQLKKEIMKIGTSSRSGHEQTVEDVQKWLDDCEEEYFGSAYRAISDYLLEKMKHSPNVITYGWCPLVNKVLHDSTEKTNGTVFTVIDSEMEGRGIHHINSFVERKIRCRYTDLNSIGAVMKSQGSIVLLGCTAVLSNGCVVAPKGSMLVALAAKSFNVPVLVLSQTFKFVDQVQGGGRVALLERESVELVPSDLITAIVTDIRVLPPSSAPAVLKAKALDLE</sequence>
<dbReference type="GO" id="GO:0003743">
    <property type="term" value="F:translation initiation factor activity"/>
    <property type="evidence" value="ECO:0007669"/>
    <property type="project" value="UniProtKB-KW"/>
</dbReference>
<evidence type="ECO:0000256" key="8">
    <source>
        <dbReference type="ARBA" id="ARBA00046432"/>
    </source>
</evidence>
<dbReference type="STRING" id="27835.A0A158QZP2"/>
<reference evidence="13" key="1">
    <citation type="submission" date="2016-04" db="UniProtKB">
        <authorList>
            <consortium name="WormBaseParasite"/>
        </authorList>
    </citation>
    <scope>IDENTIFICATION</scope>
</reference>
<feature type="compositionally biased region" description="Polar residues" evidence="10">
    <location>
        <begin position="110"/>
        <end position="124"/>
    </location>
</feature>
<comment type="subcellular location">
    <subcellularLocation>
        <location evidence="1">Cytoplasm</location>
        <location evidence="1">Cytosol</location>
    </subcellularLocation>
</comment>
<dbReference type="Pfam" id="PF01008">
    <property type="entry name" value="IF-2B"/>
    <property type="match status" value="1"/>
</dbReference>
<dbReference type="EMBL" id="UYSL01020321">
    <property type="protein sequence ID" value="VDL74047.1"/>
    <property type="molecule type" value="Genomic_DNA"/>
</dbReference>
<feature type="compositionally biased region" description="Low complexity" evidence="10">
    <location>
        <begin position="72"/>
        <end position="86"/>
    </location>
</feature>
<gene>
    <name evidence="11" type="ORF">NBR_LOCUS10458</name>
</gene>
<reference evidence="11 12" key="2">
    <citation type="submission" date="2018-11" db="EMBL/GenBank/DDBJ databases">
        <authorList>
            <consortium name="Pathogen Informatics"/>
        </authorList>
    </citation>
    <scope>NUCLEOTIDE SEQUENCE [LARGE SCALE GENOMIC DNA]</scope>
</reference>
<keyword evidence="3" id="KW-0963">Cytoplasm</keyword>
<dbReference type="PANTHER" id="PTHR10233">
    <property type="entry name" value="TRANSLATION INITIATION FACTOR EIF-2B"/>
    <property type="match status" value="1"/>
</dbReference>
<comment type="subunit">
    <text evidence="8">Component of the translation initiation factor 2B (eIF2B) complex which is a heterodecamer of two sets of five different subunits: alpha, beta, gamma, delta and epsilon. Subunits alpha, beta and delta comprise a regulatory subcomplex and subunits epsilon and gamma comprise a catalytic subcomplex. Within the complex, the hexameric regulatory complex resides at the center, with the two heterodimeric catalytic subcomplexes bound on opposite sides.</text>
</comment>
<proteinExistence type="inferred from homology"/>
<evidence type="ECO:0000256" key="6">
    <source>
        <dbReference type="ARBA" id="ARBA00044147"/>
    </source>
</evidence>
<dbReference type="InterPro" id="IPR037171">
    <property type="entry name" value="NagB/RpiA_transferase-like"/>
</dbReference>
<dbReference type="GO" id="GO:0005829">
    <property type="term" value="C:cytosol"/>
    <property type="evidence" value="ECO:0007669"/>
    <property type="project" value="UniProtKB-SubCell"/>
</dbReference>
<evidence type="ECO:0000256" key="7">
    <source>
        <dbReference type="ARBA" id="ARBA00044356"/>
    </source>
</evidence>
<protein>
    <recommendedName>
        <fullName evidence="6">Translation initiation factor eIF2B subunit delta</fullName>
    </recommendedName>
    <alternativeName>
        <fullName evidence="7">eIF2B GDP-GTP exchange factor subunit delta</fullName>
    </alternativeName>
</protein>
<dbReference type="Gene3D" id="3.40.50.10470">
    <property type="entry name" value="Translation initiation factor eif-2b, domain 2"/>
    <property type="match status" value="1"/>
</dbReference>
<organism evidence="13">
    <name type="scientific">Nippostrongylus brasiliensis</name>
    <name type="common">Rat hookworm</name>
    <dbReference type="NCBI Taxonomy" id="27835"/>
    <lineage>
        <taxon>Eukaryota</taxon>
        <taxon>Metazoa</taxon>
        <taxon>Ecdysozoa</taxon>
        <taxon>Nematoda</taxon>
        <taxon>Chromadorea</taxon>
        <taxon>Rhabditida</taxon>
        <taxon>Rhabditina</taxon>
        <taxon>Rhabditomorpha</taxon>
        <taxon>Strongyloidea</taxon>
        <taxon>Heligmosomidae</taxon>
        <taxon>Nippostrongylus</taxon>
    </lineage>
</organism>
<dbReference type="PANTHER" id="PTHR10233:SF14">
    <property type="entry name" value="TRANSLATION INITIATION FACTOR EIF-2B SUBUNIT DELTA"/>
    <property type="match status" value="1"/>
</dbReference>